<reference evidence="3 4" key="1">
    <citation type="submission" date="2019-08" db="EMBL/GenBank/DDBJ databases">
        <authorList>
            <person name="Herpell B J."/>
        </authorList>
    </citation>
    <scope>NUCLEOTIDE SEQUENCE [LARGE SCALE GENOMIC DNA]</scope>
    <source>
        <strain evidence="4">Msb3</strain>
    </source>
</reference>
<dbReference type="Gene3D" id="1.25.40.10">
    <property type="entry name" value="Tetratricopeptide repeat domain"/>
    <property type="match status" value="1"/>
</dbReference>
<dbReference type="KEGG" id="pdio:PDMSB3_0644.1"/>
<keyword evidence="4" id="KW-1185">Reference proteome</keyword>
<feature type="signal peptide" evidence="2">
    <location>
        <begin position="1"/>
        <end position="22"/>
    </location>
</feature>
<sequence>MKRLSIHVIFATVALCCAGVAAYDWARLQHAQHVDQAMAAAAGETGKAAGKSGATGAPRNERGNGGGDFREVRLARAVALSNAGIYDTAGPLFEDLIRDEHLDEIGRAALFDLGNMYLRESLGNNRSGTVQSVAMIEEAKARYRTLLRAAPDDWDARYNLERALWLAPETHASNDSPEVKSQHNVKVSDPQSKDLP</sequence>
<evidence type="ECO:0000256" key="2">
    <source>
        <dbReference type="SAM" id="SignalP"/>
    </source>
</evidence>
<accession>A0A5Q4YX93</accession>
<organism evidence="3 4">
    <name type="scientific">Paraburkholderia dioscoreae</name>
    <dbReference type="NCBI Taxonomy" id="2604047"/>
    <lineage>
        <taxon>Bacteria</taxon>
        <taxon>Pseudomonadati</taxon>
        <taxon>Pseudomonadota</taxon>
        <taxon>Betaproteobacteria</taxon>
        <taxon>Burkholderiales</taxon>
        <taxon>Burkholderiaceae</taxon>
        <taxon>Paraburkholderia</taxon>
    </lineage>
</organism>
<feature type="region of interest" description="Disordered" evidence="1">
    <location>
        <begin position="47"/>
        <end position="66"/>
    </location>
</feature>
<dbReference type="RefSeq" id="WP_165187851.1">
    <property type="nucleotide sequence ID" value="NZ_LR699554.1"/>
</dbReference>
<dbReference type="AlphaFoldDB" id="A0A5Q4YX93"/>
<evidence type="ECO:0008006" key="5">
    <source>
        <dbReference type="Google" id="ProtNLM"/>
    </source>
</evidence>
<feature type="compositionally biased region" description="Low complexity" evidence="1">
    <location>
        <begin position="47"/>
        <end position="57"/>
    </location>
</feature>
<gene>
    <name evidence="3" type="ORF">PDMSB3_0644</name>
</gene>
<name>A0A5Q4YX93_9BURK</name>
<dbReference type="Proteomes" id="UP000325811">
    <property type="component" value="Chromosome II"/>
</dbReference>
<evidence type="ECO:0000313" key="4">
    <source>
        <dbReference type="Proteomes" id="UP000325811"/>
    </source>
</evidence>
<dbReference type="EMBL" id="LR699554">
    <property type="protein sequence ID" value="VVD31942.1"/>
    <property type="molecule type" value="Genomic_DNA"/>
</dbReference>
<feature type="region of interest" description="Disordered" evidence="1">
    <location>
        <begin position="171"/>
        <end position="196"/>
    </location>
</feature>
<feature type="chain" id="PRO_5024993419" description="MxaK protein" evidence="2">
    <location>
        <begin position="23"/>
        <end position="196"/>
    </location>
</feature>
<protein>
    <recommendedName>
        <fullName evidence="5">MxaK protein</fullName>
    </recommendedName>
</protein>
<keyword evidence="2" id="KW-0732">Signal</keyword>
<evidence type="ECO:0000313" key="3">
    <source>
        <dbReference type="EMBL" id="VVD31942.1"/>
    </source>
</evidence>
<proteinExistence type="predicted"/>
<evidence type="ECO:0000256" key="1">
    <source>
        <dbReference type="SAM" id="MobiDB-lite"/>
    </source>
</evidence>
<dbReference type="InterPro" id="IPR011990">
    <property type="entry name" value="TPR-like_helical_dom_sf"/>
</dbReference>